<gene>
    <name evidence="1" type="ORF">HGMM_F01E02C06</name>
</gene>
<reference evidence="1" key="1">
    <citation type="journal article" date="2005" name="Environ. Microbiol.">
        <title>Genetic and functional properties of uncultivated thermophilic crenarchaeotes from a subsurface gold mine as revealed by analysis of genome fragments.</title>
        <authorList>
            <person name="Nunoura T."/>
            <person name="Hirayama H."/>
            <person name="Takami H."/>
            <person name="Oida H."/>
            <person name="Nishi S."/>
            <person name="Shimamura S."/>
            <person name="Suzuki Y."/>
            <person name="Inagaki F."/>
            <person name="Takai K."/>
            <person name="Nealson K.H."/>
            <person name="Horikoshi K."/>
        </authorList>
    </citation>
    <scope>NUCLEOTIDE SEQUENCE</scope>
</reference>
<accession>H5S8H7</accession>
<dbReference type="AlphaFoldDB" id="H5S8H7"/>
<evidence type="ECO:0000313" key="1">
    <source>
        <dbReference type="EMBL" id="BAL52463.1"/>
    </source>
</evidence>
<reference evidence="1" key="2">
    <citation type="journal article" date="2012" name="PLoS ONE">
        <title>A Deeply Branching Thermophilic Bacterium with an Ancient Acetyl-CoA Pathway Dominates a Subsurface Ecosystem.</title>
        <authorList>
            <person name="Takami H."/>
            <person name="Noguchi H."/>
            <person name="Takaki Y."/>
            <person name="Uchiyama I."/>
            <person name="Toyoda A."/>
            <person name="Nishi S."/>
            <person name="Chee G.-J."/>
            <person name="Arai W."/>
            <person name="Nunoura T."/>
            <person name="Itoh T."/>
            <person name="Hattori M."/>
            <person name="Takai K."/>
        </authorList>
    </citation>
    <scope>NUCLEOTIDE SEQUENCE</scope>
</reference>
<sequence>MVKEEWGPEEVAKILDKVAEKIPALLKGLRDVVYSAEAGEQFGKAVGAFYSELIKQGIPQDQAMEMAKSYMISLRDLAKPSMKLGEKEIERELKKES</sequence>
<protein>
    <submittedName>
        <fullName evidence="1">Uncharacterized protein</fullName>
    </submittedName>
</protein>
<organism evidence="1">
    <name type="scientific">uncultured Acetothermia bacterium</name>
    <dbReference type="NCBI Taxonomy" id="236499"/>
    <lineage>
        <taxon>Bacteria</taxon>
        <taxon>Candidatus Bipolaricaulota</taxon>
        <taxon>environmental samples</taxon>
    </lineage>
</organism>
<proteinExistence type="predicted"/>
<dbReference type="EMBL" id="AP011629">
    <property type="protein sequence ID" value="BAL52463.1"/>
    <property type="molecule type" value="Genomic_DNA"/>
</dbReference>
<name>H5S8H7_9BACT</name>